<gene>
    <name evidence="7" type="ORF">FNH13_07465</name>
</gene>
<evidence type="ECO:0000313" key="8">
    <source>
        <dbReference type="Proteomes" id="UP000315395"/>
    </source>
</evidence>
<dbReference type="CDD" id="cd00831">
    <property type="entry name" value="CHS_like"/>
    <property type="match status" value="1"/>
</dbReference>
<dbReference type="AlphaFoldDB" id="A0A516G9K0"/>
<evidence type="ECO:0000256" key="2">
    <source>
        <dbReference type="ARBA" id="ARBA00022679"/>
    </source>
</evidence>
<dbReference type="Proteomes" id="UP000315395">
    <property type="component" value="Chromosome"/>
</dbReference>
<reference evidence="7 8" key="1">
    <citation type="submission" date="2019-07" db="EMBL/GenBank/DDBJ databases">
        <title>complete genome sequencing of Ornithinimicrobium sp. H23M54.</title>
        <authorList>
            <person name="Bae J.-W."/>
            <person name="Lee S.-Y."/>
        </authorList>
    </citation>
    <scope>NUCLEOTIDE SEQUENCE [LARGE SCALE GENOMIC DNA]</scope>
    <source>
        <strain evidence="7 8">H23M54</strain>
    </source>
</reference>
<feature type="domain" description="Chalcone/stilbene synthase C-terminal" evidence="6">
    <location>
        <begin position="215"/>
        <end position="354"/>
    </location>
</feature>
<sequence>MSVIAAVRGVLPDHRYAQEDLTAALADLVGMPPEHRTLLQQVHRNAGVQHRHLVLPIEDYTEATSDFGRSNGIFVQAATDLGARAVQEALDAAGLTPQDVDLLVSTTITGLAVPSLDARLMARLPLRADLRRIPIVGLGCVGGAAGIGRVHEWLAGHPDGVAVLLAVELCSLTLQRDDTSTANLVASGLFGDGAAAVVLVGDRAAQRLAPHGVQVVASRSRLYPGTERAMGWDVGATGLRIVLGAEVPDLVRTQVRGDVDGFLSAYGLDRARVGWWVAHPGGPKVLDAMAEALEVPAEALGVTWRSLARIGNLSSASVLHVLADTLRDAPPEPGSPGVLLAMGPGFCLETVLLTAPGEAR</sequence>
<dbReference type="InterPro" id="IPR012328">
    <property type="entry name" value="Chalcone/stilbene_synt_C"/>
</dbReference>
<dbReference type="GO" id="GO:0030639">
    <property type="term" value="P:polyketide biosynthetic process"/>
    <property type="evidence" value="ECO:0007669"/>
    <property type="project" value="TreeGrafter"/>
</dbReference>
<protein>
    <submittedName>
        <fullName evidence="7">Type III polyketide synthase</fullName>
    </submittedName>
</protein>
<dbReference type="GO" id="GO:0016747">
    <property type="term" value="F:acyltransferase activity, transferring groups other than amino-acyl groups"/>
    <property type="evidence" value="ECO:0007669"/>
    <property type="project" value="InterPro"/>
</dbReference>
<evidence type="ECO:0000259" key="5">
    <source>
        <dbReference type="Pfam" id="PF00195"/>
    </source>
</evidence>
<dbReference type="EMBL" id="CP041616">
    <property type="protein sequence ID" value="QDO88201.1"/>
    <property type="molecule type" value="Genomic_DNA"/>
</dbReference>
<dbReference type="Gene3D" id="3.40.47.10">
    <property type="match status" value="2"/>
</dbReference>
<dbReference type="Pfam" id="PF02797">
    <property type="entry name" value="Chal_sti_synt_C"/>
    <property type="match status" value="1"/>
</dbReference>
<keyword evidence="2" id="KW-0808">Transferase</keyword>
<proteinExistence type="inferred from homology"/>
<evidence type="ECO:0000259" key="6">
    <source>
        <dbReference type="Pfam" id="PF02797"/>
    </source>
</evidence>
<keyword evidence="8" id="KW-1185">Reference proteome</keyword>
<dbReference type="Pfam" id="PF00195">
    <property type="entry name" value="Chal_sti_synt_N"/>
    <property type="match status" value="1"/>
</dbReference>
<evidence type="ECO:0000256" key="4">
    <source>
        <dbReference type="PIRSR" id="PIRSR000451-1"/>
    </source>
</evidence>
<dbReference type="PIRSF" id="PIRSF000451">
    <property type="entry name" value="PKS_III"/>
    <property type="match status" value="1"/>
</dbReference>
<feature type="domain" description="Chalcone/stilbene synthase N-terminal" evidence="5">
    <location>
        <begin position="62"/>
        <end position="200"/>
    </location>
</feature>
<evidence type="ECO:0000256" key="1">
    <source>
        <dbReference type="ARBA" id="ARBA00005531"/>
    </source>
</evidence>
<dbReference type="PANTHER" id="PTHR11877">
    <property type="entry name" value="HYDROXYMETHYLGLUTARYL-COA SYNTHASE"/>
    <property type="match status" value="1"/>
</dbReference>
<dbReference type="InterPro" id="IPR016039">
    <property type="entry name" value="Thiolase-like"/>
</dbReference>
<organism evidence="7 8">
    <name type="scientific">Ornithinimicrobium ciconiae</name>
    <dbReference type="NCBI Taxonomy" id="2594265"/>
    <lineage>
        <taxon>Bacteria</taxon>
        <taxon>Bacillati</taxon>
        <taxon>Actinomycetota</taxon>
        <taxon>Actinomycetes</taxon>
        <taxon>Micrococcales</taxon>
        <taxon>Ornithinimicrobiaceae</taxon>
        <taxon>Ornithinimicrobium</taxon>
    </lineage>
</organism>
<dbReference type="KEGG" id="orz:FNH13_07465"/>
<evidence type="ECO:0000256" key="3">
    <source>
        <dbReference type="ARBA" id="ARBA00023315"/>
    </source>
</evidence>
<dbReference type="OrthoDB" id="9786288at2"/>
<accession>A0A516G9K0</accession>
<keyword evidence="3" id="KW-0012">Acyltransferase</keyword>
<evidence type="ECO:0000313" key="7">
    <source>
        <dbReference type="EMBL" id="QDO88201.1"/>
    </source>
</evidence>
<dbReference type="SUPFAM" id="SSF53901">
    <property type="entry name" value="Thiolase-like"/>
    <property type="match status" value="1"/>
</dbReference>
<dbReference type="RefSeq" id="WP_143782876.1">
    <property type="nucleotide sequence ID" value="NZ_CP041616.1"/>
</dbReference>
<name>A0A516G9K0_9MICO</name>
<feature type="active site" description="Acyl-thioester intermediate" evidence="4">
    <location>
        <position position="140"/>
    </location>
</feature>
<comment type="similarity">
    <text evidence="1">Belongs to the thiolase-like superfamily. Chalcone/stilbene synthases family.</text>
</comment>
<dbReference type="PANTHER" id="PTHR11877:SF99">
    <property type="entry name" value="1,3,6,8-TETRAHYDROXYNAPHTHALENE SYNTHASE"/>
    <property type="match status" value="1"/>
</dbReference>
<dbReference type="InterPro" id="IPR011141">
    <property type="entry name" value="Polyketide_synthase_type-III"/>
</dbReference>
<dbReference type="InterPro" id="IPR001099">
    <property type="entry name" value="Chalcone/stilbene_synt_N"/>
</dbReference>